<dbReference type="RefSeq" id="WP_273671175.1">
    <property type="nucleotide sequence ID" value="NZ_JAQQXR010000004.1"/>
</dbReference>
<proteinExistence type="predicted"/>
<feature type="chain" id="PRO_5045210194" evidence="1">
    <location>
        <begin position="23"/>
        <end position="150"/>
    </location>
</feature>
<sequence length="150" mass="16779">MNRHARLLLLFALSLPALPLQAKESPVEQALRCTKSTACPYFPEAYKRDRDFRDAFKDALKQAGIKRPRWVPDGVSGPVEPVVVGGAKMLFTNVCEPHNCGDHRLMLLYRVDSKSMAGLYISDADGKISKTFFGNPSQAEQDVLKKDERN</sequence>
<reference evidence="2 3" key="1">
    <citation type="submission" date="2022-10" db="EMBL/GenBank/DDBJ databases">
        <title>Janthinobacterium sp. hw3 Genome sequencing.</title>
        <authorList>
            <person name="Park S."/>
        </authorList>
    </citation>
    <scope>NUCLEOTIDE SEQUENCE [LARGE SCALE GENOMIC DNA]</scope>
    <source>
        <strain evidence="3">hw3</strain>
    </source>
</reference>
<protein>
    <submittedName>
        <fullName evidence="2">Ivy family c-type lysozyme inhibitor</fullName>
    </submittedName>
</protein>
<keyword evidence="3" id="KW-1185">Reference proteome</keyword>
<gene>
    <name evidence="2" type="ORF">OIK44_12980</name>
</gene>
<dbReference type="SUPFAM" id="SSF89872">
    <property type="entry name" value="Inhibitor of vertebrate lysozyme, Ivy"/>
    <property type="match status" value="1"/>
</dbReference>
<feature type="signal peptide" evidence="1">
    <location>
        <begin position="1"/>
        <end position="22"/>
    </location>
</feature>
<organism evidence="2 3">
    <name type="scientific">Janthinobacterium fluminis</name>
    <dbReference type="NCBI Taxonomy" id="2987524"/>
    <lineage>
        <taxon>Bacteria</taxon>
        <taxon>Pseudomonadati</taxon>
        <taxon>Pseudomonadota</taxon>
        <taxon>Betaproteobacteria</taxon>
        <taxon>Burkholderiales</taxon>
        <taxon>Oxalobacteraceae</taxon>
        <taxon>Janthinobacterium</taxon>
    </lineage>
</organism>
<evidence type="ECO:0000256" key="1">
    <source>
        <dbReference type="SAM" id="SignalP"/>
    </source>
</evidence>
<keyword evidence="1" id="KW-0732">Signal</keyword>
<accession>A0ABT5K1C0</accession>
<dbReference type="Proteomes" id="UP001221208">
    <property type="component" value="Unassembled WGS sequence"/>
</dbReference>
<evidence type="ECO:0000313" key="3">
    <source>
        <dbReference type="Proteomes" id="UP001221208"/>
    </source>
</evidence>
<comment type="caution">
    <text evidence="2">The sequence shown here is derived from an EMBL/GenBank/DDBJ whole genome shotgun (WGS) entry which is preliminary data.</text>
</comment>
<evidence type="ECO:0000313" key="2">
    <source>
        <dbReference type="EMBL" id="MDC8758496.1"/>
    </source>
</evidence>
<dbReference type="EMBL" id="JAQQXR010000004">
    <property type="protein sequence ID" value="MDC8758496.1"/>
    <property type="molecule type" value="Genomic_DNA"/>
</dbReference>
<dbReference type="InterPro" id="IPR036501">
    <property type="entry name" value="Inhibitor_vert_lysozyme_sf"/>
</dbReference>
<name>A0ABT5K1C0_9BURK</name>
<dbReference type="Gene3D" id="3.40.1420.10">
    <property type="entry name" value="Inhibitor of vertebrate lysozyme"/>
    <property type="match status" value="1"/>
</dbReference>
<dbReference type="Pfam" id="PF08816">
    <property type="entry name" value="Ivy"/>
    <property type="match status" value="1"/>
</dbReference>